<dbReference type="KEGG" id="tdf:H9L22_02180"/>
<keyword evidence="2" id="KW-1185">Reference proteome</keyword>
<dbReference type="Proteomes" id="UP000516117">
    <property type="component" value="Chromosome"/>
</dbReference>
<dbReference type="AlphaFoldDB" id="A0A7H0H6Y9"/>
<protein>
    <submittedName>
        <fullName evidence="1">Uncharacterized protein</fullName>
    </submittedName>
</protein>
<name>A0A7H0H6Y9_9ACTN</name>
<dbReference type="RefSeq" id="WP_187721415.1">
    <property type="nucleotide sequence ID" value="NZ_CP060789.1"/>
</dbReference>
<evidence type="ECO:0000313" key="2">
    <source>
        <dbReference type="Proteomes" id="UP000516117"/>
    </source>
</evidence>
<sequence length="51" mass="5025">MMDAVPGTAVVEALLERREDFGAGADGLCFGAGVRGCPGARSDVCGLGIGV</sequence>
<organism evidence="1 2">
    <name type="scientific">Tessaracoccus defluvii</name>
    <dbReference type="NCBI Taxonomy" id="1285901"/>
    <lineage>
        <taxon>Bacteria</taxon>
        <taxon>Bacillati</taxon>
        <taxon>Actinomycetota</taxon>
        <taxon>Actinomycetes</taxon>
        <taxon>Propionibacteriales</taxon>
        <taxon>Propionibacteriaceae</taxon>
        <taxon>Tessaracoccus</taxon>
    </lineage>
</organism>
<reference evidence="1 2" key="1">
    <citation type="submission" date="2020-08" db="EMBL/GenBank/DDBJ databases">
        <title>Genome sequence of Tessaracoccus defluvii JCM 17540T.</title>
        <authorList>
            <person name="Hyun D.-W."/>
            <person name="Bae J.-W."/>
        </authorList>
    </citation>
    <scope>NUCLEOTIDE SEQUENCE [LARGE SCALE GENOMIC DNA]</scope>
    <source>
        <strain evidence="1 2">JCM 17540</strain>
    </source>
</reference>
<evidence type="ECO:0000313" key="1">
    <source>
        <dbReference type="EMBL" id="QNP56305.1"/>
    </source>
</evidence>
<gene>
    <name evidence="1" type="ORF">H9L22_02180</name>
</gene>
<proteinExistence type="predicted"/>
<accession>A0A7H0H6Y9</accession>
<dbReference type="EMBL" id="CP060789">
    <property type="protein sequence ID" value="QNP56305.1"/>
    <property type="molecule type" value="Genomic_DNA"/>
</dbReference>